<name>A0ABV3TEJ0_9GAMM</name>
<comment type="caution">
    <text evidence="1">The sequence shown here is derived from an EMBL/GenBank/DDBJ whole genome shotgun (WGS) entry which is preliminary data.</text>
</comment>
<gene>
    <name evidence="1" type="ORF">V6X73_07500</name>
</gene>
<dbReference type="Proteomes" id="UP001556709">
    <property type="component" value="Unassembled WGS sequence"/>
</dbReference>
<evidence type="ECO:0008006" key="3">
    <source>
        <dbReference type="Google" id="ProtNLM"/>
    </source>
</evidence>
<keyword evidence="2" id="KW-1185">Reference proteome</keyword>
<evidence type="ECO:0000313" key="2">
    <source>
        <dbReference type="Proteomes" id="UP001556709"/>
    </source>
</evidence>
<proteinExistence type="predicted"/>
<sequence length="73" mass="7859">MSHSHSQSHRLVAAAVLAIALLGLSGCYEDAGEVTLYDPGVYKGEEDPLLARSGTDELEAKLQNRFQAGQTDR</sequence>
<evidence type="ECO:0000313" key="1">
    <source>
        <dbReference type="EMBL" id="MEX0469568.1"/>
    </source>
</evidence>
<dbReference type="RefSeq" id="WP_367959103.1">
    <property type="nucleotide sequence ID" value="NZ_JBAKFK010000003.1"/>
</dbReference>
<dbReference type="EMBL" id="JBAKFM010000003">
    <property type="protein sequence ID" value="MEX0469568.1"/>
    <property type="molecule type" value="Genomic_DNA"/>
</dbReference>
<accession>A0ABV3TEJ0</accession>
<protein>
    <recommendedName>
        <fullName evidence="3">Secreted protein</fullName>
    </recommendedName>
</protein>
<reference evidence="1 2" key="1">
    <citation type="submission" date="2024-02" db="EMBL/GenBank/DDBJ databases">
        <title>New especies of Spiribacter isolated from saline water.</title>
        <authorList>
            <person name="Leon M.J."/>
            <person name="De La Haba R."/>
            <person name="Sanchez-Porro C."/>
            <person name="Ventosa A."/>
        </authorList>
    </citation>
    <scope>NUCLEOTIDE SEQUENCE [LARGE SCALE GENOMIC DNA]</scope>
    <source>
        <strain evidence="2">ag22IC6-390</strain>
    </source>
</reference>
<organism evidence="1 2">
    <name type="scientific">Spiribacter pallidus</name>
    <dbReference type="NCBI Taxonomy" id="1987936"/>
    <lineage>
        <taxon>Bacteria</taxon>
        <taxon>Pseudomonadati</taxon>
        <taxon>Pseudomonadota</taxon>
        <taxon>Gammaproteobacteria</taxon>
        <taxon>Chromatiales</taxon>
        <taxon>Ectothiorhodospiraceae</taxon>
        <taxon>Spiribacter</taxon>
    </lineage>
</organism>